<evidence type="ECO:0000259" key="1">
    <source>
        <dbReference type="Pfam" id="PF13649"/>
    </source>
</evidence>
<feature type="domain" description="Methyltransferase" evidence="1">
    <location>
        <begin position="38"/>
        <end position="135"/>
    </location>
</feature>
<protein>
    <submittedName>
        <fullName evidence="2">Class I SAM-dependent methyltransferase</fullName>
        <ecNumber evidence="2">2.1.-.-</ecNumber>
    </submittedName>
</protein>
<keyword evidence="2" id="KW-0808">Transferase</keyword>
<dbReference type="InterPro" id="IPR029063">
    <property type="entry name" value="SAM-dependent_MTases_sf"/>
</dbReference>
<dbReference type="InterPro" id="IPR041698">
    <property type="entry name" value="Methyltransf_25"/>
</dbReference>
<reference evidence="2" key="1">
    <citation type="submission" date="2024-06" db="EMBL/GenBank/DDBJ databases">
        <authorList>
            <person name="Song Z."/>
        </authorList>
    </citation>
    <scope>NUCLEOTIDE SEQUENCE</scope>
    <source>
        <strain evidence="2">A1-4-2</strain>
        <plasmid evidence="2">unnamed1</plasmid>
    </source>
</reference>
<geneLocation type="plasmid" evidence="2">
    <name>unnamed1</name>
</geneLocation>
<dbReference type="GO" id="GO:0008168">
    <property type="term" value="F:methyltransferase activity"/>
    <property type="evidence" value="ECO:0007669"/>
    <property type="project" value="UniProtKB-KW"/>
</dbReference>
<proteinExistence type="predicted"/>
<accession>A0AAU7T200</accession>
<sequence length="207" mass="23943">MHQEWDKRYRETQHLYGSEANVFIQDISQRYAISGRTLAIAEGEGRNILYLARTAREKHLAFSAEAWDYSQVALENAQVYAQEQGIELQTRQIDLTTVKWPEDQYDNILCVFGHVDPATRLKTLQGVRQALKNHGHFIGEVYSKAQFAYKTGGPGNPDFLYDPQEILEVFQDDHIVHFFVGDVERYEGQLHQGKSHVIQFMIEVLKK</sequence>
<dbReference type="GO" id="GO:0032259">
    <property type="term" value="P:methylation"/>
    <property type="evidence" value="ECO:0007669"/>
    <property type="project" value="UniProtKB-KW"/>
</dbReference>
<dbReference type="SUPFAM" id="SSF53335">
    <property type="entry name" value="S-adenosyl-L-methionine-dependent methyltransferases"/>
    <property type="match status" value="1"/>
</dbReference>
<dbReference type="Gene3D" id="3.40.50.150">
    <property type="entry name" value="Vaccinia Virus protein VP39"/>
    <property type="match status" value="1"/>
</dbReference>
<keyword evidence="2" id="KW-0489">Methyltransferase</keyword>
<name>A0AAU7T200_9GAMM</name>
<dbReference type="EC" id="2.1.-.-" evidence="2"/>
<dbReference type="Pfam" id="PF13649">
    <property type="entry name" value="Methyltransf_25"/>
    <property type="match status" value="1"/>
</dbReference>
<dbReference type="AlphaFoldDB" id="A0AAU7T200"/>
<dbReference type="EMBL" id="CP157982">
    <property type="protein sequence ID" value="XBU17210.1"/>
    <property type="molecule type" value="Genomic_DNA"/>
</dbReference>
<keyword evidence="2" id="KW-0614">Plasmid</keyword>
<dbReference type="RefSeq" id="WP_180044453.1">
    <property type="nucleotide sequence ID" value="NZ_CP157982.1"/>
</dbReference>
<organism evidence="2">
    <name type="scientific">Acinetobacter sp. A1-4-2</name>
    <dbReference type="NCBI Taxonomy" id="3156489"/>
    <lineage>
        <taxon>Bacteria</taxon>
        <taxon>Pseudomonadati</taxon>
        <taxon>Pseudomonadota</taxon>
        <taxon>Gammaproteobacteria</taxon>
        <taxon>Moraxellales</taxon>
        <taxon>Moraxellaceae</taxon>
        <taxon>Acinetobacter</taxon>
    </lineage>
</organism>
<gene>
    <name evidence="2" type="ORF">ABJ384_14625</name>
</gene>
<evidence type="ECO:0000313" key="2">
    <source>
        <dbReference type="EMBL" id="XBU17210.1"/>
    </source>
</evidence>